<dbReference type="PROSITE" id="PS51421">
    <property type="entry name" value="RAS"/>
    <property type="match status" value="1"/>
</dbReference>
<dbReference type="EMBL" id="CAXDID020000228">
    <property type="protein sequence ID" value="CAL6059987.1"/>
    <property type="molecule type" value="Genomic_DNA"/>
</dbReference>
<gene>
    <name evidence="2" type="ORF">HINF_LOCUS37162</name>
    <name evidence="3" type="ORF">HINF_LOCUS49008</name>
</gene>
<evidence type="ECO:0000313" key="4">
    <source>
        <dbReference type="Proteomes" id="UP001642409"/>
    </source>
</evidence>
<dbReference type="SMART" id="SM00175">
    <property type="entry name" value="RAB"/>
    <property type="match status" value="1"/>
</dbReference>
<evidence type="ECO:0000313" key="2">
    <source>
        <dbReference type="EMBL" id="CAI9949517.1"/>
    </source>
</evidence>
<reference evidence="2" key="1">
    <citation type="submission" date="2023-06" db="EMBL/GenBank/DDBJ databases">
        <authorList>
            <person name="Kurt Z."/>
        </authorList>
    </citation>
    <scope>NUCLEOTIDE SEQUENCE</scope>
</reference>
<dbReference type="SUPFAM" id="SSF52540">
    <property type="entry name" value="P-loop containing nucleoside triphosphate hydrolases"/>
    <property type="match status" value="1"/>
</dbReference>
<keyword evidence="1" id="KW-0547">Nucleotide-binding</keyword>
<dbReference type="PANTHER" id="PTHR47978">
    <property type="match status" value="1"/>
</dbReference>
<dbReference type="InterPro" id="IPR027417">
    <property type="entry name" value="P-loop_NTPase"/>
</dbReference>
<protein>
    <submittedName>
        <fullName evidence="2">Rab11</fullName>
    </submittedName>
</protein>
<dbReference type="PROSITE" id="PS51419">
    <property type="entry name" value="RAB"/>
    <property type="match status" value="1"/>
</dbReference>
<dbReference type="PRINTS" id="PR00449">
    <property type="entry name" value="RASTRNSFRMNG"/>
</dbReference>
<dbReference type="AlphaFoldDB" id="A0AA86QAV6"/>
<comment type="caution">
    <text evidence="2">The sequence shown here is derived from an EMBL/GenBank/DDBJ whole genome shotgun (WGS) entry which is preliminary data.</text>
</comment>
<sequence>MKQKVVLLGDTAVGKSSLMRQFISSDFDQISTTSLSASCANFTYEGRQIEIWDTAGQEKYAAITPMYYKKAALIIIVFEIVHTYSFERAKWWYEQVRKTSQTPVIIVGNMIDLKQRVNQVDIQYFLSQNNLQYFQTSCKTGKGIDNLMKNVVLHAQEDKTGEKTAKNSSCCCM</sequence>
<dbReference type="GO" id="GO:0003924">
    <property type="term" value="F:GTPase activity"/>
    <property type="evidence" value="ECO:0007669"/>
    <property type="project" value="InterPro"/>
</dbReference>
<dbReference type="Proteomes" id="UP001642409">
    <property type="component" value="Unassembled WGS sequence"/>
</dbReference>
<dbReference type="FunFam" id="3.40.50.300:FF:001329">
    <property type="entry name" value="Small GTP-binding protein, putative"/>
    <property type="match status" value="1"/>
</dbReference>
<dbReference type="InterPro" id="IPR005225">
    <property type="entry name" value="Small_GTP-bd"/>
</dbReference>
<dbReference type="SMART" id="SM00174">
    <property type="entry name" value="RHO"/>
    <property type="match status" value="1"/>
</dbReference>
<keyword evidence="4" id="KW-1185">Reference proteome</keyword>
<evidence type="ECO:0000313" key="3">
    <source>
        <dbReference type="EMBL" id="CAL6059987.1"/>
    </source>
</evidence>
<proteinExistence type="predicted"/>
<dbReference type="Pfam" id="PF00071">
    <property type="entry name" value="Ras"/>
    <property type="match status" value="1"/>
</dbReference>
<dbReference type="NCBIfam" id="TIGR00231">
    <property type="entry name" value="small_GTP"/>
    <property type="match status" value="1"/>
</dbReference>
<reference evidence="3 4" key="2">
    <citation type="submission" date="2024-07" db="EMBL/GenBank/DDBJ databases">
        <authorList>
            <person name="Akdeniz Z."/>
        </authorList>
    </citation>
    <scope>NUCLEOTIDE SEQUENCE [LARGE SCALE GENOMIC DNA]</scope>
</reference>
<name>A0AA86QAV6_9EUKA</name>
<evidence type="ECO:0000256" key="1">
    <source>
        <dbReference type="ARBA" id="ARBA00022741"/>
    </source>
</evidence>
<dbReference type="Gene3D" id="3.40.50.300">
    <property type="entry name" value="P-loop containing nucleotide triphosphate hydrolases"/>
    <property type="match status" value="1"/>
</dbReference>
<dbReference type="InterPro" id="IPR001806">
    <property type="entry name" value="Small_GTPase"/>
</dbReference>
<dbReference type="EMBL" id="CATOUU010000800">
    <property type="protein sequence ID" value="CAI9949517.1"/>
    <property type="molecule type" value="Genomic_DNA"/>
</dbReference>
<organism evidence="2">
    <name type="scientific">Hexamita inflata</name>
    <dbReference type="NCBI Taxonomy" id="28002"/>
    <lineage>
        <taxon>Eukaryota</taxon>
        <taxon>Metamonada</taxon>
        <taxon>Diplomonadida</taxon>
        <taxon>Hexamitidae</taxon>
        <taxon>Hexamitinae</taxon>
        <taxon>Hexamita</taxon>
    </lineage>
</organism>
<dbReference type="GO" id="GO:0005525">
    <property type="term" value="F:GTP binding"/>
    <property type="evidence" value="ECO:0007669"/>
    <property type="project" value="InterPro"/>
</dbReference>
<dbReference type="SMART" id="SM00173">
    <property type="entry name" value="RAS"/>
    <property type="match status" value="1"/>
</dbReference>
<accession>A0AA86QAV6</accession>
<dbReference type="CDD" id="cd00154">
    <property type="entry name" value="Rab"/>
    <property type="match status" value="1"/>
</dbReference>